<accession>A0A2V3PP11</accession>
<dbReference type="EMBL" id="QICL01000019">
    <property type="protein sequence ID" value="PXV62474.1"/>
    <property type="molecule type" value="Genomic_DNA"/>
</dbReference>
<sequence>MERIIALLSNEQLLLSEGIDGYGEIFIVQNILELFEKQSSMESRYFLYYLEVGVLYLYKKIRATQEYTAYVEELRKILEVPISESAIQPLKKMLEEMQQEYFSLQDPEITIKFLR</sequence>
<reference evidence="1 2" key="1">
    <citation type="submission" date="2018-03" db="EMBL/GenBank/DDBJ databases">
        <title>Genomic Encyclopedia of Archaeal and Bacterial Type Strains, Phase II (KMG-II): from individual species to whole genera.</title>
        <authorList>
            <person name="Goeker M."/>
        </authorList>
    </citation>
    <scope>NUCLEOTIDE SEQUENCE [LARGE SCALE GENOMIC DNA]</scope>
    <source>
        <strain evidence="1 2">DSM 100214</strain>
    </source>
</reference>
<dbReference type="RefSeq" id="WP_110311389.1">
    <property type="nucleotide sequence ID" value="NZ_QICL01000019.1"/>
</dbReference>
<organism evidence="1 2">
    <name type="scientific">Dysgonomonas alginatilytica</name>
    <dbReference type="NCBI Taxonomy" id="1605892"/>
    <lineage>
        <taxon>Bacteria</taxon>
        <taxon>Pseudomonadati</taxon>
        <taxon>Bacteroidota</taxon>
        <taxon>Bacteroidia</taxon>
        <taxon>Bacteroidales</taxon>
        <taxon>Dysgonomonadaceae</taxon>
        <taxon>Dysgonomonas</taxon>
    </lineage>
</organism>
<keyword evidence="2" id="KW-1185">Reference proteome</keyword>
<protein>
    <submittedName>
        <fullName evidence="1">Uncharacterized protein</fullName>
    </submittedName>
</protein>
<name>A0A2V3PP11_9BACT</name>
<evidence type="ECO:0000313" key="2">
    <source>
        <dbReference type="Proteomes" id="UP000247973"/>
    </source>
</evidence>
<dbReference type="AlphaFoldDB" id="A0A2V3PP11"/>
<proteinExistence type="predicted"/>
<dbReference type="Proteomes" id="UP000247973">
    <property type="component" value="Unassembled WGS sequence"/>
</dbReference>
<comment type="caution">
    <text evidence="1">The sequence shown here is derived from an EMBL/GenBank/DDBJ whole genome shotgun (WGS) entry which is preliminary data.</text>
</comment>
<gene>
    <name evidence="1" type="ORF">CLV62_11914</name>
</gene>
<evidence type="ECO:0000313" key="1">
    <source>
        <dbReference type="EMBL" id="PXV62474.1"/>
    </source>
</evidence>